<proteinExistence type="predicted"/>
<gene>
    <name evidence="1" type="ORF">ALOHA_HF4000APKG3E18ctg5g12</name>
</gene>
<reference evidence="1" key="1">
    <citation type="journal article" date="2008" name="ISME J.">
        <title>Genomic patterns of recombination, clonal divergence and environment in marine microbial populations.</title>
        <authorList>
            <person name="Konstantinidis K.T."/>
            <person name="Delong E.F."/>
        </authorList>
    </citation>
    <scope>NUCLEOTIDE SEQUENCE</scope>
</reference>
<organism evidence="1">
    <name type="scientific">uncultured marine crenarchaeote HF4000_APKG3E18</name>
    <dbReference type="NCBI Taxonomy" id="455585"/>
    <lineage>
        <taxon>Archaea</taxon>
        <taxon>Nitrososphaerota</taxon>
        <taxon>Nitrososphaeria</taxon>
        <taxon>Nitrosopumilales</taxon>
        <taxon>environmental samples</taxon>
    </lineage>
</organism>
<protein>
    <submittedName>
        <fullName evidence="1">Uncharacterized protein</fullName>
    </submittedName>
</protein>
<dbReference type="AlphaFoldDB" id="B3T7I8"/>
<sequence length="54" mass="6312">MSSATRYYLTFFSVSMLRIQEIGSQVTFMLVFKNLFSWVECIHTIMGNRTLQGQ</sequence>
<dbReference type="EMBL" id="EU016631">
    <property type="protein sequence ID" value="ABZ08547.1"/>
    <property type="molecule type" value="Genomic_DNA"/>
</dbReference>
<name>B3T7I8_9ARCH</name>
<evidence type="ECO:0000313" key="1">
    <source>
        <dbReference type="EMBL" id="ABZ08547.1"/>
    </source>
</evidence>
<accession>B3T7I8</accession>